<organism evidence="4 5">
    <name type="scientific">Paenibacillus contaminans</name>
    <dbReference type="NCBI Taxonomy" id="450362"/>
    <lineage>
        <taxon>Bacteria</taxon>
        <taxon>Bacillati</taxon>
        <taxon>Bacillota</taxon>
        <taxon>Bacilli</taxon>
        <taxon>Bacillales</taxon>
        <taxon>Paenibacillaceae</taxon>
        <taxon>Paenibacillus</taxon>
    </lineage>
</organism>
<proteinExistence type="predicted"/>
<dbReference type="Proteomes" id="UP000250369">
    <property type="component" value="Unassembled WGS sequence"/>
</dbReference>
<dbReference type="InterPro" id="IPR053142">
    <property type="entry name" value="PchR_regulatory_protein"/>
</dbReference>
<dbReference type="OrthoDB" id="9782503at2"/>
<evidence type="ECO:0000313" key="4">
    <source>
        <dbReference type="EMBL" id="RAV21664.1"/>
    </source>
</evidence>
<dbReference type="GO" id="GO:0003700">
    <property type="term" value="F:DNA-binding transcription factor activity"/>
    <property type="evidence" value="ECO:0007669"/>
    <property type="project" value="InterPro"/>
</dbReference>
<evidence type="ECO:0000256" key="2">
    <source>
        <dbReference type="ARBA" id="ARBA00023163"/>
    </source>
</evidence>
<comment type="caution">
    <text evidence="4">The sequence shown here is derived from an EMBL/GenBank/DDBJ whole genome shotgun (WGS) entry which is preliminary data.</text>
</comment>
<dbReference type="Pfam" id="PF12833">
    <property type="entry name" value="HTH_18"/>
    <property type="match status" value="1"/>
</dbReference>
<dbReference type="SMART" id="SM00342">
    <property type="entry name" value="HTH_ARAC"/>
    <property type="match status" value="1"/>
</dbReference>
<dbReference type="PANTHER" id="PTHR47893:SF1">
    <property type="entry name" value="REGULATORY PROTEIN PCHR"/>
    <property type="match status" value="1"/>
</dbReference>
<dbReference type="InterPro" id="IPR009057">
    <property type="entry name" value="Homeodomain-like_sf"/>
</dbReference>
<keyword evidence="1" id="KW-0805">Transcription regulation</keyword>
<accession>A0A329MPI5</accession>
<evidence type="ECO:0000256" key="1">
    <source>
        <dbReference type="ARBA" id="ARBA00023015"/>
    </source>
</evidence>
<dbReference type="PANTHER" id="PTHR47893">
    <property type="entry name" value="REGULATORY PROTEIN PCHR"/>
    <property type="match status" value="1"/>
</dbReference>
<dbReference type="AlphaFoldDB" id="A0A329MPI5"/>
<reference evidence="4 5" key="1">
    <citation type="journal article" date="2009" name="Int. J. Syst. Evol. Microbiol.">
        <title>Paenibacillus contaminans sp. nov., isolated from a contaminated laboratory plate.</title>
        <authorList>
            <person name="Chou J.H."/>
            <person name="Lee J.H."/>
            <person name="Lin M.C."/>
            <person name="Chang P.S."/>
            <person name="Arun A.B."/>
            <person name="Young C.C."/>
            <person name="Chen W.M."/>
        </authorList>
    </citation>
    <scope>NUCLEOTIDE SEQUENCE [LARGE SCALE GENOMIC DNA]</scope>
    <source>
        <strain evidence="4 5">CKOBP-6</strain>
    </source>
</reference>
<dbReference type="PROSITE" id="PS01124">
    <property type="entry name" value="HTH_ARAC_FAMILY_2"/>
    <property type="match status" value="1"/>
</dbReference>
<dbReference type="EMBL" id="QMFB01000004">
    <property type="protein sequence ID" value="RAV21664.1"/>
    <property type="molecule type" value="Genomic_DNA"/>
</dbReference>
<keyword evidence="5" id="KW-1185">Reference proteome</keyword>
<evidence type="ECO:0000313" key="5">
    <source>
        <dbReference type="Proteomes" id="UP000250369"/>
    </source>
</evidence>
<evidence type="ECO:0000259" key="3">
    <source>
        <dbReference type="PROSITE" id="PS01124"/>
    </source>
</evidence>
<protein>
    <submittedName>
        <fullName evidence="4">AraC family transcriptional regulator</fullName>
    </submittedName>
</protein>
<dbReference type="RefSeq" id="WP_113030755.1">
    <property type="nucleotide sequence ID" value="NZ_QMFB01000004.1"/>
</dbReference>
<sequence>MEQIIRSNNIHGYFDGLSDYLTVNETEQGREQQIVLPPLLGMGSISRLKIRQGIEVVITDMTLEEDWNQYIHEDRVFEINYCFSGSVDCYFKGNRSSTQGQSGNMYAIEDSEIHLFKRSKQRYQFLEIRLLPEQVLRYFEYADDHRKVEKWLKSQSGQISPLNNFVTLKRAAYEMVHSTYMGALKRLHMESKIMEIVLLVLEKYMGEQRSTAAYFIKKTDVERLYAAKQIIQDRLENPLTLKQLARATELNELKLKKGFKELFGMTVFEYIRDLRLEKGLFLMQYEQLNIGEAAAAVGYSNPSNFSAAFYKKYGCKPGHYMRSNPV</sequence>
<dbReference type="GO" id="GO:0043565">
    <property type="term" value="F:sequence-specific DNA binding"/>
    <property type="evidence" value="ECO:0007669"/>
    <property type="project" value="InterPro"/>
</dbReference>
<dbReference type="SUPFAM" id="SSF46689">
    <property type="entry name" value="Homeodomain-like"/>
    <property type="match status" value="2"/>
</dbReference>
<dbReference type="Gene3D" id="1.10.10.60">
    <property type="entry name" value="Homeodomain-like"/>
    <property type="match status" value="2"/>
</dbReference>
<keyword evidence="2" id="KW-0804">Transcription</keyword>
<name>A0A329MPI5_9BACL</name>
<dbReference type="InterPro" id="IPR018060">
    <property type="entry name" value="HTH_AraC"/>
</dbReference>
<feature type="domain" description="HTH araC/xylS-type" evidence="3">
    <location>
        <begin position="225"/>
        <end position="323"/>
    </location>
</feature>
<gene>
    <name evidence="4" type="ORF">DQG23_10455</name>
</gene>